<evidence type="ECO:0000259" key="2">
    <source>
        <dbReference type="Pfam" id="PF13628"/>
    </source>
</evidence>
<dbReference type="PANTHER" id="PTHR38593">
    <property type="entry name" value="BLR2558 PROTEIN"/>
    <property type="match status" value="1"/>
</dbReference>
<keyword evidence="4" id="KW-1185">Reference proteome</keyword>
<feature type="chain" id="PRO_5030660402" evidence="1">
    <location>
        <begin position="26"/>
        <end position="183"/>
    </location>
</feature>
<evidence type="ECO:0000256" key="1">
    <source>
        <dbReference type="SAM" id="SignalP"/>
    </source>
</evidence>
<protein>
    <submittedName>
        <fullName evidence="3">Putative membrane protein</fullName>
    </submittedName>
</protein>
<keyword evidence="1" id="KW-0732">Signal</keyword>
<dbReference type="EMBL" id="JACHNB010000001">
    <property type="protein sequence ID" value="MBB4745723.1"/>
    <property type="molecule type" value="Genomic_DNA"/>
</dbReference>
<dbReference type="Gene3D" id="1.20.1260.10">
    <property type="match status" value="1"/>
</dbReference>
<evidence type="ECO:0000313" key="4">
    <source>
        <dbReference type="Proteomes" id="UP000546162"/>
    </source>
</evidence>
<comment type="caution">
    <text evidence="3">The sequence shown here is derived from an EMBL/GenBank/DDBJ whole genome shotgun (WGS) entry which is preliminary data.</text>
</comment>
<dbReference type="PANTHER" id="PTHR38593:SF1">
    <property type="entry name" value="BLR2558 PROTEIN"/>
    <property type="match status" value="1"/>
</dbReference>
<dbReference type="InterPro" id="IPR025419">
    <property type="entry name" value="DUF4142"/>
</dbReference>
<accession>A0A7W7H805</accession>
<gene>
    <name evidence="3" type="ORF">BJY16_009182</name>
</gene>
<dbReference type="InterPro" id="IPR012347">
    <property type="entry name" value="Ferritin-like"/>
</dbReference>
<evidence type="ECO:0000313" key="3">
    <source>
        <dbReference type="EMBL" id="MBB4745723.1"/>
    </source>
</evidence>
<sequence>MIIRRMAAALGAAGLLLLPATAARADGPSDQDVEFLRAAHQSNLAEIAAGRIAFQKTTDPAVKKIAGNLMRDHIYMDADLTAIARSMRISLPDAPTEEQQALARRYQIAGADTFDEYFISTQLAGHREVHEMAADQVANGSVEAVQDLAEKAVPVITRHQQELRAAAAAEGMAGYVDAGGRTH</sequence>
<feature type="domain" description="DUF4142" evidence="2">
    <location>
        <begin position="31"/>
        <end position="164"/>
    </location>
</feature>
<dbReference type="AlphaFoldDB" id="A0A7W7H805"/>
<dbReference type="Proteomes" id="UP000546162">
    <property type="component" value="Unassembled WGS sequence"/>
</dbReference>
<dbReference type="Pfam" id="PF13628">
    <property type="entry name" value="DUF4142"/>
    <property type="match status" value="1"/>
</dbReference>
<dbReference type="RefSeq" id="WP_185046080.1">
    <property type="nucleotide sequence ID" value="NZ_BAABFG010000005.1"/>
</dbReference>
<reference evidence="3 4" key="1">
    <citation type="submission" date="2020-08" db="EMBL/GenBank/DDBJ databases">
        <title>Sequencing the genomes of 1000 actinobacteria strains.</title>
        <authorList>
            <person name="Klenk H.-P."/>
        </authorList>
    </citation>
    <scope>NUCLEOTIDE SEQUENCE [LARGE SCALE GENOMIC DNA]</scope>
    <source>
        <strain evidence="3 4">DSM 45809</strain>
    </source>
</reference>
<proteinExistence type="predicted"/>
<feature type="signal peptide" evidence="1">
    <location>
        <begin position="1"/>
        <end position="25"/>
    </location>
</feature>
<name>A0A7W7H805_9ACTN</name>
<organism evidence="3 4">
    <name type="scientific">Actinoplanes octamycinicus</name>
    <dbReference type="NCBI Taxonomy" id="135948"/>
    <lineage>
        <taxon>Bacteria</taxon>
        <taxon>Bacillati</taxon>
        <taxon>Actinomycetota</taxon>
        <taxon>Actinomycetes</taxon>
        <taxon>Micromonosporales</taxon>
        <taxon>Micromonosporaceae</taxon>
        <taxon>Actinoplanes</taxon>
    </lineage>
</organism>